<accession>A0A0L0SXE0</accession>
<protein>
    <recommendedName>
        <fullName evidence="1">E3 UFM1-protein ligase 1-like N-terminal domain-containing protein</fullName>
    </recommendedName>
</protein>
<name>A0A0L0SXE0_ALLM3</name>
<evidence type="ECO:0000259" key="1">
    <source>
        <dbReference type="Pfam" id="PF09743"/>
    </source>
</evidence>
<reference evidence="3" key="2">
    <citation type="submission" date="2009-11" db="EMBL/GenBank/DDBJ databases">
        <title>The Genome Sequence of Allomyces macrogynus strain ATCC 38327.</title>
        <authorList>
            <consortium name="The Broad Institute Genome Sequencing Platform"/>
            <person name="Russ C."/>
            <person name="Cuomo C."/>
            <person name="Shea T."/>
            <person name="Young S.K."/>
            <person name="Zeng Q."/>
            <person name="Koehrsen M."/>
            <person name="Haas B."/>
            <person name="Borodovsky M."/>
            <person name="Guigo R."/>
            <person name="Alvarado L."/>
            <person name="Berlin A."/>
            <person name="Borenstein D."/>
            <person name="Chen Z."/>
            <person name="Engels R."/>
            <person name="Freedman E."/>
            <person name="Gellesch M."/>
            <person name="Goldberg J."/>
            <person name="Griggs A."/>
            <person name="Gujja S."/>
            <person name="Heiman D."/>
            <person name="Hepburn T."/>
            <person name="Howarth C."/>
            <person name="Jen D."/>
            <person name="Larson L."/>
            <person name="Lewis B."/>
            <person name="Mehta T."/>
            <person name="Park D."/>
            <person name="Pearson M."/>
            <person name="Roberts A."/>
            <person name="Saif S."/>
            <person name="Shenoy N."/>
            <person name="Sisk P."/>
            <person name="Stolte C."/>
            <person name="Sykes S."/>
            <person name="Walk T."/>
            <person name="White J."/>
            <person name="Yandava C."/>
            <person name="Burger G."/>
            <person name="Gray M.W."/>
            <person name="Holland P.W.H."/>
            <person name="King N."/>
            <person name="Lang F.B.F."/>
            <person name="Roger A.J."/>
            <person name="Ruiz-Trillo I."/>
            <person name="Lander E."/>
            <person name="Nusbaum C."/>
        </authorList>
    </citation>
    <scope>NUCLEOTIDE SEQUENCE [LARGE SCALE GENOMIC DNA]</scope>
    <source>
        <strain evidence="3">ATCC 38327</strain>
    </source>
</reference>
<evidence type="ECO:0000313" key="2">
    <source>
        <dbReference type="EMBL" id="KNE67156.1"/>
    </source>
</evidence>
<gene>
    <name evidence="2" type="ORF">AMAG_12226</name>
</gene>
<dbReference type="InterPro" id="IPR056579">
    <property type="entry name" value="Ufl1_N"/>
</dbReference>
<reference evidence="2 3" key="1">
    <citation type="submission" date="2009-11" db="EMBL/GenBank/DDBJ databases">
        <title>Annotation of Allomyces macrogynus ATCC 38327.</title>
        <authorList>
            <consortium name="The Broad Institute Genome Sequencing Platform"/>
            <person name="Russ C."/>
            <person name="Cuomo C."/>
            <person name="Burger G."/>
            <person name="Gray M.W."/>
            <person name="Holland P.W.H."/>
            <person name="King N."/>
            <person name="Lang F.B.F."/>
            <person name="Roger A.J."/>
            <person name="Ruiz-Trillo I."/>
            <person name="Young S.K."/>
            <person name="Zeng Q."/>
            <person name="Gargeya S."/>
            <person name="Fitzgerald M."/>
            <person name="Haas B."/>
            <person name="Abouelleil A."/>
            <person name="Alvarado L."/>
            <person name="Arachchi H.M."/>
            <person name="Berlin A."/>
            <person name="Chapman S.B."/>
            <person name="Gearin G."/>
            <person name="Goldberg J."/>
            <person name="Griggs A."/>
            <person name="Gujja S."/>
            <person name="Hansen M."/>
            <person name="Heiman D."/>
            <person name="Howarth C."/>
            <person name="Larimer J."/>
            <person name="Lui A."/>
            <person name="MacDonald P.J.P."/>
            <person name="McCowen C."/>
            <person name="Montmayeur A."/>
            <person name="Murphy C."/>
            <person name="Neiman D."/>
            <person name="Pearson M."/>
            <person name="Priest M."/>
            <person name="Roberts A."/>
            <person name="Saif S."/>
            <person name="Shea T."/>
            <person name="Sisk P."/>
            <person name="Stolte C."/>
            <person name="Sykes S."/>
            <person name="Wortman J."/>
            <person name="Nusbaum C."/>
            <person name="Birren B."/>
        </authorList>
    </citation>
    <scope>NUCLEOTIDE SEQUENCE [LARGE SCALE GENOMIC DNA]</scope>
    <source>
        <strain evidence="2 3">ATCC 38327</strain>
    </source>
</reference>
<dbReference type="Proteomes" id="UP000054350">
    <property type="component" value="Unassembled WGS sequence"/>
</dbReference>
<proteinExistence type="predicted"/>
<dbReference type="VEuPathDB" id="FungiDB:AMAG_12226"/>
<dbReference type="EMBL" id="GG745352">
    <property type="protein sequence ID" value="KNE67156.1"/>
    <property type="molecule type" value="Genomic_DNA"/>
</dbReference>
<dbReference type="Pfam" id="PF09743">
    <property type="entry name" value="E3_UFM1_ligase"/>
    <property type="match status" value="1"/>
</dbReference>
<keyword evidence="3" id="KW-1185">Reference proteome</keyword>
<dbReference type="AlphaFoldDB" id="A0A0L0SXE0"/>
<sequence length="542" mass="58912">MANTVSAATFDALLGLLVDRGELPPVYHTFSGDLVTLAHLCSTLRDKIAADGFVPTTHLEQILGVNQRTGEQVVETVVGESQGDQEVVQTFLLSRKGRDQLRTSAIDFVQQAEITAGDAVALALRVTTKLVYELLFAANPSDQVFRDKYESRVLYSASFRERLRALLAQGLQIDRPISIAHILKGTDCPPGLREELLHDLLHPSTSTPSPTAPIRGKLQSDIFTPDAYVAAQAAHLASQLTSIGVLPLADIATMRPPPTGLRLATVFVASTHIDRLRDAVLAMADAADPARPIANVVEMAALDVTARSPRRSAIRTMRQLLVAPQLKPSAVAAVTATGAAPTPREVSKEAVAHRLLWVPSDLHDVVVPEILPELRRRVDAARALCMDPQRALLHWVGRFHVYCDGLDQLAGWGLPSSTVKSLGRHLLKTVGPNVAESLLAFVDDAQLMTIRDMMNQIIKSKSVAMFRKTIRTIAQHCKVDLPVTEEEDAVLTAMLDETKTNPLADPLVVELASQYGIMVLLDPAVHGEAIRRVLEKRQTASS</sequence>
<evidence type="ECO:0000313" key="3">
    <source>
        <dbReference type="Proteomes" id="UP000054350"/>
    </source>
</evidence>
<organism evidence="2 3">
    <name type="scientific">Allomyces macrogynus (strain ATCC 38327)</name>
    <name type="common">Allomyces javanicus var. macrogynus</name>
    <dbReference type="NCBI Taxonomy" id="578462"/>
    <lineage>
        <taxon>Eukaryota</taxon>
        <taxon>Fungi</taxon>
        <taxon>Fungi incertae sedis</taxon>
        <taxon>Blastocladiomycota</taxon>
        <taxon>Blastocladiomycetes</taxon>
        <taxon>Blastocladiales</taxon>
        <taxon>Blastocladiaceae</taxon>
        <taxon>Allomyces</taxon>
    </lineage>
</organism>
<feature type="domain" description="E3 UFM1-protein ligase 1-like N-terminal" evidence="1">
    <location>
        <begin position="17"/>
        <end position="248"/>
    </location>
</feature>